<sequence length="654" mass="71997">MEYVLNICTQLCKSKVLRRRFSHSLNLPNQSRLSITQIAMSLKQKQNGALNQIDNPNVSVEISLSEEKIRDDSSTGGPVDTSIEVHRKLKQRHISMIAMAGTIGTGLFLGSGQSLRHGGPVGTLLGYISMGAVVFSMQVALGEMVTMFPVTGAIPHYAERFFDPAMGFAVGVNMWFAATIALAAEITAAAIVVQYWDSTTPSWIYITIFLVTICAINVAGVRWYGEAEFFFCGSKSASLHQVIRLALVLTIRMDSHSKGTSISTSAMAGSRSKEADRMKSKRLIQQQGDLVISGFKGGGPTHDRIGFRYWIEPGPFVELNGILGPLGRFLGFWTVFIQAAYSYLGVESVAIIAGEAENPRKTIPKAIKRIFFRILIFYIGGVTVAGLLVPSNSAQLASVRGHGTAHASPFVIAINNGGIKILPDIVNAAIIDAASARTHLCALLRALDCGSRILHGLAFRSMAPSLFRKCTKSGLPILALIPTAAGGLLAFLRLNNSGAAVFHWLTRMSAITGLCTWLCILVSYLRFYDGMKYHGINRNNLAYKAPFQPYLSYFGVIMIILVIFFSGFEVFLKGNWSTPNFVTNYITIVGYFLLFAFWKVKKRSKLVRAPQMDLVSGNMKFEAMDAYYKENLAIPKTRMQKFWNWVCGNLFMDQ</sequence>
<reference evidence="2" key="1">
    <citation type="journal article" date="2018" name="BMC Genomics">
        <title>Genomic insights into host adaptation between the wheat stripe rust pathogen (Puccinia striiformis f. sp. tritici) and the barley stripe rust pathogen (Puccinia striiformis f. sp. hordei).</title>
        <authorList>
            <person name="Xia C."/>
            <person name="Wang M."/>
            <person name="Yin C."/>
            <person name="Cornejo O.E."/>
            <person name="Hulbert S.H."/>
            <person name="Chen X."/>
        </authorList>
    </citation>
    <scope>NUCLEOTIDE SEQUENCE [LARGE SCALE GENOMIC DNA]</scope>
    <source>
        <strain evidence="2">93-210</strain>
    </source>
</reference>
<comment type="caution">
    <text evidence="1">The sequence shown here is derived from an EMBL/GenBank/DDBJ whole genome shotgun (WGS) entry which is preliminary data.</text>
</comment>
<organism evidence="1 2">
    <name type="scientific">Puccinia striiformis f. sp. tritici</name>
    <dbReference type="NCBI Taxonomy" id="168172"/>
    <lineage>
        <taxon>Eukaryota</taxon>
        <taxon>Fungi</taxon>
        <taxon>Dikarya</taxon>
        <taxon>Basidiomycota</taxon>
        <taxon>Pucciniomycotina</taxon>
        <taxon>Pucciniomycetes</taxon>
        <taxon>Pucciniales</taxon>
        <taxon>Pucciniaceae</taxon>
        <taxon>Puccinia</taxon>
    </lineage>
</organism>
<reference evidence="1 2" key="3">
    <citation type="journal article" date="2022" name="Microbiol. Spectr.">
        <title>Folding features and dynamics of 3D genome architecture in plant fungal pathogens.</title>
        <authorList>
            <person name="Xia C."/>
        </authorList>
    </citation>
    <scope>NUCLEOTIDE SEQUENCE [LARGE SCALE GENOMIC DNA]</scope>
    <source>
        <strain evidence="1 2">93-210</strain>
    </source>
</reference>
<proteinExistence type="predicted"/>
<protein>
    <submittedName>
        <fullName evidence="1">Uncharacterized protein</fullName>
    </submittedName>
</protein>
<reference evidence="2" key="2">
    <citation type="journal article" date="2018" name="Mol. Plant Microbe Interact.">
        <title>Genome sequence resources for the wheat stripe rust pathogen (Puccinia striiformis f. sp. tritici) and the barley stripe rust pathogen (Puccinia striiformis f. sp. hordei).</title>
        <authorList>
            <person name="Xia C."/>
            <person name="Wang M."/>
            <person name="Yin C."/>
            <person name="Cornejo O.E."/>
            <person name="Hulbert S.H."/>
            <person name="Chen X."/>
        </authorList>
    </citation>
    <scope>NUCLEOTIDE SEQUENCE [LARGE SCALE GENOMIC DNA]</scope>
    <source>
        <strain evidence="2">93-210</strain>
    </source>
</reference>
<evidence type="ECO:0000313" key="1">
    <source>
        <dbReference type="EMBL" id="KAI7938108.1"/>
    </source>
</evidence>
<dbReference type="Proteomes" id="UP001060170">
    <property type="component" value="Chromosome 16"/>
</dbReference>
<keyword evidence="2" id="KW-1185">Reference proteome</keyword>
<dbReference type="EMBL" id="CM045880">
    <property type="protein sequence ID" value="KAI7938108.1"/>
    <property type="molecule type" value="Genomic_DNA"/>
</dbReference>
<name>A0ACC0DT57_9BASI</name>
<gene>
    <name evidence="1" type="ORF">MJO28_015028</name>
</gene>
<accession>A0ACC0DT57</accession>
<evidence type="ECO:0000313" key="2">
    <source>
        <dbReference type="Proteomes" id="UP001060170"/>
    </source>
</evidence>